<dbReference type="InterPro" id="IPR011251">
    <property type="entry name" value="Luciferase-like_dom"/>
</dbReference>
<dbReference type="InterPro" id="IPR036661">
    <property type="entry name" value="Luciferase-like_sf"/>
</dbReference>
<dbReference type="InterPro" id="IPR050172">
    <property type="entry name" value="SsuD_RutA_monooxygenase"/>
</dbReference>
<keyword evidence="2" id="KW-0288">FMN</keyword>
<feature type="domain" description="Luciferase-like" evidence="5">
    <location>
        <begin position="14"/>
        <end position="205"/>
    </location>
</feature>
<evidence type="ECO:0000256" key="1">
    <source>
        <dbReference type="ARBA" id="ARBA00022630"/>
    </source>
</evidence>
<gene>
    <name evidence="6" type="ORF">ACFSYJ_25330</name>
</gene>
<dbReference type="Pfam" id="PF00296">
    <property type="entry name" value="Bac_luciferase"/>
    <property type="match status" value="1"/>
</dbReference>
<keyword evidence="4" id="KW-0503">Monooxygenase</keyword>
<comment type="caution">
    <text evidence="6">The sequence shown here is derived from an EMBL/GenBank/DDBJ whole genome shotgun (WGS) entry which is preliminary data.</text>
</comment>
<dbReference type="EMBL" id="JBHUKU010000014">
    <property type="protein sequence ID" value="MFD2461955.1"/>
    <property type="molecule type" value="Genomic_DNA"/>
</dbReference>
<keyword evidence="7" id="KW-1185">Reference proteome</keyword>
<keyword evidence="3 6" id="KW-0560">Oxidoreductase</keyword>
<proteinExistence type="predicted"/>
<evidence type="ECO:0000313" key="7">
    <source>
        <dbReference type="Proteomes" id="UP001597419"/>
    </source>
</evidence>
<protein>
    <submittedName>
        <fullName evidence="6">TIGR03619 family F420-dependent LLM class oxidoreductase</fullName>
        <ecNumber evidence="6">1.-.-.-</ecNumber>
    </submittedName>
</protein>
<evidence type="ECO:0000259" key="5">
    <source>
        <dbReference type="Pfam" id="PF00296"/>
    </source>
</evidence>
<evidence type="ECO:0000256" key="3">
    <source>
        <dbReference type="ARBA" id="ARBA00023002"/>
    </source>
</evidence>
<dbReference type="Gene3D" id="3.20.20.30">
    <property type="entry name" value="Luciferase-like domain"/>
    <property type="match status" value="1"/>
</dbReference>
<evidence type="ECO:0000256" key="4">
    <source>
        <dbReference type="ARBA" id="ARBA00023033"/>
    </source>
</evidence>
<dbReference type="InterPro" id="IPR019921">
    <property type="entry name" value="Lucif-like_OxRdtase_Rv2161c"/>
</dbReference>
<dbReference type="GO" id="GO:0016491">
    <property type="term" value="F:oxidoreductase activity"/>
    <property type="evidence" value="ECO:0007669"/>
    <property type="project" value="UniProtKB-KW"/>
</dbReference>
<dbReference type="PANTHER" id="PTHR42847:SF4">
    <property type="entry name" value="ALKANESULFONATE MONOOXYGENASE-RELATED"/>
    <property type="match status" value="1"/>
</dbReference>
<dbReference type="PANTHER" id="PTHR42847">
    <property type="entry name" value="ALKANESULFONATE MONOOXYGENASE"/>
    <property type="match status" value="1"/>
</dbReference>
<dbReference type="NCBIfam" id="TIGR03619">
    <property type="entry name" value="F420_Rv2161c"/>
    <property type="match status" value="1"/>
</dbReference>
<name>A0ABW5GM87_9PSEU</name>
<accession>A0ABW5GM87</accession>
<keyword evidence="1" id="KW-0285">Flavoprotein</keyword>
<sequence>MDLQVVLPDEAPDMDPGRPAALARTAEDLGYETVFLPDHVLPPGPYGEVFGGVYEPLVTLAHLAAVTGRIRLGTSVLIVPLRDPFVLAKQVATLDRLSRHRLTLGVGVGWNTEEFAGLGRDFASRGRRTDETLELLDRLFTTGRGPDGGYFEPRPEGPVRILVGGNSAAALRRAVRWDGHWQSAGLSPAAFGQRVTRLTELAGGREIRATARMAWTGGRAELDRAVADARAYGEAGASAIAVHFGAEGGYAERMAAFAERLTSSPPGS</sequence>
<dbReference type="SUPFAM" id="SSF51679">
    <property type="entry name" value="Bacterial luciferase-like"/>
    <property type="match status" value="1"/>
</dbReference>
<evidence type="ECO:0000313" key="6">
    <source>
        <dbReference type="EMBL" id="MFD2461955.1"/>
    </source>
</evidence>
<dbReference type="Proteomes" id="UP001597419">
    <property type="component" value="Unassembled WGS sequence"/>
</dbReference>
<organism evidence="6 7">
    <name type="scientific">Amycolatopsis samaneae</name>
    <dbReference type="NCBI Taxonomy" id="664691"/>
    <lineage>
        <taxon>Bacteria</taxon>
        <taxon>Bacillati</taxon>
        <taxon>Actinomycetota</taxon>
        <taxon>Actinomycetes</taxon>
        <taxon>Pseudonocardiales</taxon>
        <taxon>Pseudonocardiaceae</taxon>
        <taxon>Amycolatopsis</taxon>
    </lineage>
</organism>
<evidence type="ECO:0000256" key="2">
    <source>
        <dbReference type="ARBA" id="ARBA00022643"/>
    </source>
</evidence>
<reference evidence="7" key="1">
    <citation type="journal article" date="2019" name="Int. J. Syst. Evol. Microbiol.">
        <title>The Global Catalogue of Microorganisms (GCM) 10K type strain sequencing project: providing services to taxonomists for standard genome sequencing and annotation.</title>
        <authorList>
            <consortium name="The Broad Institute Genomics Platform"/>
            <consortium name="The Broad Institute Genome Sequencing Center for Infectious Disease"/>
            <person name="Wu L."/>
            <person name="Ma J."/>
        </authorList>
    </citation>
    <scope>NUCLEOTIDE SEQUENCE [LARGE SCALE GENOMIC DNA]</scope>
    <source>
        <strain evidence="7">CGMCC 4.7643</strain>
    </source>
</reference>
<dbReference type="EC" id="1.-.-.-" evidence="6"/>
<dbReference type="RefSeq" id="WP_345391143.1">
    <property type="nucleotide sequence ID" value="NZ_BAABHG010000004.1"/>
</dbReference>